<comment type="subcellular location">
    <subcellularLocation>
        <location evidence="1">Membrane</location>
        <topology evidence="1">Multi-pass membrane protein</topology>
    </subcellularLocation>
</comment>
<name>A0A0C9U4J0_SPHS4</name>
<feature type="transmembrane region" description="Helical" evidence="6">
    <location>
        <begin position="166"/>
        <end position="187"/>
    </location>
</feature>
<dbReference type="Proteomes" id="UP000054279">
    <property type="component" value="Unassembled WGS sequence"/>
</dbReference>
<feature type="transmembrane region" description="Helical" evidence="6">
    <location>
        <begin position="357"/>
        <end position="379"/>
    </location>
</feature>
<feature type="transmembrane region" description="Helical" evidence="6">
    <location>
        <begin position="82"/>
        <end position="101"/>
    </location>
</feature>
<accession>A0A0C9U4J0</accession>
<dbReference type="GO" id="GO:0005886">
    <property type="term" value="C:plasma membrane"/>
    <property type="evidence" value="ECO:0007669"/>
    <property type="project" value="TreeGrafter"/>
</dbReference>
<feature type="transmembrane region" description="Helical" evidence="6">
    <location>
        <begin position="263"/>
        <end position="281"/>
    </location>
</feature>
<dbReference type="GO" id="GO:0035879">
    <property type="term" value="P:plasma membrane lactate transport"/>
    <property type="evidence" value="ECO:0007669"/>
    <property type="project" value="TreeGrafter"/>
</dbReference>
<dbReference type="EMBL" id="KN837166">
    <property type="protein sequence ID" value="KIJ37848.1"/>
    <property type="molecule type" value="Genomic_DNA"/>
</dbReference>
<evidence type="ECO:0000313" key="9">
    <source>
        <dbReference type="Proteomes" id="UP000054279"/>
    </source>
</evidence>
<dbReference type="PANTHER" id="PTHR23508">
    <property type="entry name" value="CARBOXYLIC ACID TRANSPORTER PROTEIN HOMOLOG"/>
    <property type="match status" value="1"/>
</dbReference>
<feature type="compositionally biased region" description="Polar residues" evidence="5">
    <location>
        <begin position="483"/>
        <end position="492"/>
    </location>
</feature>
<feature type="transmembrane region" description="Helical" evidence="6">
    <location>
        <begin position="332"/>
        <end position="350"/>
    </location>
</feature>
<reference evidence="8 9" key="1">
    <citation type="submission" date="2014-06" db="EMBL/GenBank/DDBJ databases">
        <title>Evolutionary Origins and Diversification of the Mycorrhizal Mutualists.</title>
        <authorList>
            <consortium name="DOE Joint Genome Institute"/>
            <consortium name="Mycorrhizal Genomics Consortium"/>
            <person name="Kohler A."/>
            <person name="Kuo A."/>
            <person name="Nagy L.G."/>
            <person name="Floudas D."/>
            <person name="Copeland A."/>
            <person name="Barry K.W."/>
            <person name="Cichocki N."/>
            <person name="Veneault-Fourrey C."/>
            <person name="LaButti K."/>
            <person name="Lindquist E.A."/>
            <person name="Lipzen A."/>
            <person name="Lundell T."/>
            <person name="Morin E."/>
            <person name="Murat C."/>
            <person name="Riley R."/>
            <person name="Ohm R."/>
            <person name="Sun H."/>
            <person name="Tunlid A."/>
            <person name="Henrissat B."/>
            <person name="Grigoriev I.V."/>
            <person name="Hibbett D.S."/>
            <person name="Martin F."/>
        </authorList>
    </citation>
    <scope>NUCLEOTIDE SEQUENCE [LARGE SCALE GENOMIC DNA]</scope>
    <source>
        <strain evidence="8 9">SS14</strain>
    </source>
</reference>
<feature type="transmembrane region" description="Helical" evidence="6">
    <location>
        <begin position="302"/>
        <end position="320"/>
    </location>
</feature>
<sequence length="516" mass="56223">MGKLYAYFVTRLIPRRENGKDQKHILKALWDLSWTQWSMVFLGWLAWTCDAMDFFSVSLSLPTLSKPEPVGFNRPTATLTNAITLTLLFRSVGAAIFGIISDRYGRKWPLVINLLLCSALQIGASFCTSYRQFLAARSLFGIAMGGIWGLSVATALENVPVETRGFLSGVLQEGYAAGYLIAAVVNLDAVPHSSHSWRVLFWVSAGLSFFAACLRAILPESALFLRAQEAKKIQKEKGIEGGVVTKSRTRIFIHETKEMLRNYWLLSIYAILLMSGFNFLAHGSQDLYPTYIQKNKLLSASLANKATIIGNCGAIAGGAIAGSLSQYIGRRLSILLCCVCVCVFIPLWILPSEFPGLAAGAFFIQLGVQGALGVIPIYLNELSPPAFRATFPGVAYQIGNMVSSASARIEAVGGENLRTIVDGKNVPNYAKVQGIFIGVVTAFVIIVVFLGPENHASHFEKNRVAFEEGAARNEACIDDGNGDPSSRDSSVGTDEKRADRRDTVMFALRLGYGCLE</sequence>
<dbReference type="CDD" id="cd17316">
    <property type="entry name" value="MFS_SV2_like"/>
    <property type="match status" value="1"/>
</dbReference>
<dbReference type="InterPro" id="IPR036259">
    <property type="entry name" value="MFS_trans_sf"/>
</dbReference>
<organism evidence="8 9">
    <name type="scientific">Sphaerobolus stellatus (strain SS14)</name>
    <dbReference type="NCBI Taxonomy" id="990650"/>
    <lineage>
        <taxon>Eukaryota</taxon>
        <taxon>Fungi</taxon>
        <taxon>Dikarya</taxon>
        <taxon>Basidiomycota</taxon>
        <taxon>Agaricomycotina</taxon>
        <taxon>Agaricomycetes</taxon>
        <taxon>Phallomycetidae</taxon>
        <taxon>Geastrales</taxon>
        <taxon>Sphaerobolaceae</taxon>
        <taxon>Sphaerobolus</taxon>
    </lineage>
</organism>
<keyword evidence="2 6" id="KW-0812">Transmembrane</keyword>
<protein>
    <recommendedName>
        <fullName evidence="7">Major facilitator superfamily (MFS) profile domain-containing protein</fullName>
    </recommendedName>
</protein>
<evidence type="ECO:0000256" key="2">
    <source>
        <dbReference type="ARBA" id="ARBA00022692"/>
    </source>
</evidence>
<gene>
    <name evidence="8" type="ORF">M422DRAFT_69195</name>
</gene>
<dbReference type="Gene3D" id="1.20.1250.20">
    <property type="entry name" value="MFS general substrate transporter like domains"/>
    <property type="match status" value="2"/>
</dbReference>
<feature type="domain" description="Major facilitator superfamily (MFS) profile" evidence="7">
    <location>
        <begin position="39"/>
        <end position="455"/>
    </location>
</feature>
<feature type="transmembrane region" description="Helical" evidence="6">
    <location>
        <begin position="432"/>
        <end position="451"/>
    </location>
</feature>
<dbReference type="HOGENOM" id="CLU_001265_46_1_1"/>
<evidence type="ECO:0000256" key="5">
    <source>
        <dbReference type="SAM" id="MobiDB-lite"/>
    </source>
</evidence>
<feature type="transmembrane region" description="Helical" evidence="6">
    <location>
        <begin position="134"/>
        <end position="154"/>
    </location>
</feature>
<evidence type="ECO:0000256" key="4">
    <source>
        <dbReference type="ARBA" id="ARBA00023136"/>
    </source>
</evidence>
<dbReference type="FunFam" id="1.20.1250.20:FF:000340">
    <property type="entry name" value="MFS transporter, SHS family, lactate transporter"/>
    <property type="match status" value="1"/>
</dbReference>
<dbReference type="OrthoDB" id="5296287at2759"/>
<dbReference type="PANTHER" id="PTHR23508:SF10">
    <property type="entry name" value="CARBOXYLIC ACID TRANSPORTER PROTEIN HOMOLOG"/>
    <property type="match status" value="1"/>
</dbReference>
<dbReference type="GO" id="GO:0015355">
    <property type="term" value="F:secondary active monocarboxylate transmembrane transporter activity"/>
    <property type="evidence" value="ECO:0007669"/>
    <property type="project" value="TreeGrafter"/>
</dbReference>
<keyword evidence="3 6" id="KW-1133">Transmembrane helix</keyword>
<evidence type="ECO:0000313" key="8">
    <source>
        <dbReference type="EMBL" id="KIJ37848.1"/>
    </source>
</evidence>
<evidence type="ECO:0000256" key="6">
    <source>
        <dbReference type="SAM" id="Phobius"/>
    </source>
</evidence>
<dbReference type="Pfam" id="PF00083">
    <property type="entry name" value="Sugar_tr"/>
    <property type="match status" value="1"/>
</dbReference>
<dbReference type="SUPFAM" id="SSF103473">
    <property type="entry name" value="MFS general substrate transporter"/>
    <property type="match status" value="1"/>
</dbReference>
<proteinExistence type="predicted"/>
<feature type="transmembrane region" description="Helical" evidence="6">
    <location>
        <begin position="199"/>
        <end position="218"/>
    </location>
</feature>
<evidence type="ECO:0000256" key="3">
    <source>
        <dbReference type="ARBA" id="ARBA00022989"/>
    </source>
</evidence>
<feature type="region of interest" description="Disordered" evidence="5">
    <location>
        <begin position="475"/>
        <end position="497"/>
    </location>
</feature>
<dbReference type="AlphaFoldDB" id="A0A0C9U4J0"/>
<evidence type="ECO:0000256" key="1">
    <source>
        <dbReference type="ARBA" id="ARBA00004141"/>
    </source>
</evidence>
<keyword evidence="4 6" id="KW-0472">Membrane</keyword>
<evidence type="ECO:0000259" key="7">
    <source>
        <dbReference type="PROSITE" id="PS50850"/>
    </source>
</evidence>
<dbReference type="InterPro" id="IPR005828">
    <property type="entry name" value="MFS_sugar_transport-like"/>
</dbReference>
<dbReference type="InterPro" id="IPR020846">
    <property type="entry name" value="MFS_dom"/>
</dbReference>
<keyword evidence="9" id="KW-1185">Reference proteome</keyword>
<dbReference type="PROSITE" id="PS50850">
    <property type="entry name" value="MFS"/>
    <property type="match status" value="1"/>
</dbReference>